<evidence type="ECO:0000256" key="1">
    <source>
        <dbReference type="SAM" id="Phobius"/>
    </source>
</evidence>
<reference evidence="2 3" key="1">
    <citation type="journal article" date="2010" name="J. Bacteriol.">
        <title>Genome sequence of a cellulose-producing bacterium, Gluconacetobacter hansenii ATCC 23769.</title>
        <authorList>
            <person name="Iyer P.R."/>
            <person name="Geib S.M."/>
            <person name="Catchmark J."/>
            <person name="Kao T.H."/>
            <person name="Tien M."/>
        </authorList>
    </citation>
    <scope>NUCLEOTIDE SEQUENCE [LARGE SCALE GENOMIC DNA]</scope>
    <source>
        <strain evidence="2 3">ATCC 23769</strain>
    </source>
</reference>
<sequence length="41" mass="4659">MVFKAFFGKSFTIKILGIMVGCPVFQTVFFNMDLFSFQGIT</sequence>
<evidence type="ECO:0000313" key="3">
    <source>
        <dbReference type="Proteomes" id="UP000006468"/>
    </source>
</evidence>
<keyword evidence="1" id="KW-0812">Transmembrane</keyword>
<dbReference type="EMBL" id="ADTV01000051">
    <property type="protein sequence ID" value="EFG83375.1"/>
    <property type="molecule type" value="Genomic_DNA"/>
</dbReference>
<dbReference type="Proteomes" id="UP000006468">
    <property type="component" value="Chromosome"/>
</dbReference>
<accession>D5QHQ0</accession>
<gene>
    <name evidence="2" type="ORF">GXY_13393</name>
</gene>
<organism evidence="2 3">
    <name type="scientific">Novacetimonas hansenii ATCC 23769</name>
    <dbReference type="NCBI Taxonomy" id="714995"/>
    <lineage>
        <taxon>Bacteria</taxon>
        <taxon>Pseudomonadati</taxon>
        <taxon>Pseudomonadota</taxon>
        <taxon>Alphaproteobacteria</taxon>
        <taxon>Acetobacterales</taxon>
        <taxon>Acetobacteraceae</taxon>
        <taxon>Novacetimonas</taxon>
    </lineage>
</organism>
<keyword evidence="1" id="KW-0472">Membrane</keyword>
<name>D5QHQ0_NOVHA</name>
<feature type="transmembrane region" description="Helical" evidence="1">
    <location>
        <begin position="12"/>
        <end position="32"/>
    </location>
</feature>
<keyword evidence="1" id="KW-1133">Transmembrane helix</keyword>
<dbReference type="AlphaFoldDB" id="D5QHQ0"/>
<dbReference type="HOGENOM" id="CLU_3271578_0_0_5"/>
<protein>
    <submittedName>
        <fullName evidence="2">Uncharacterized protein</fullName>
    </submittedName>
</protein>
<evidence type="ECO:0000313" key="2">
    <source>
        <dbReference type="EMBL" id="EFG83375.1"/>
    </source>
</evidence>
<comment type="caution">
    <text evidence="2">The sequence shown here is derived from an EMBL/GenBank/DDBJ whole genome shotgun (WGS) entry which is preliminary data.</text>
</comment>
<proteinExistence type="predicted"/>